<dbReference type="InterPro" id="IPR009926">
    <property type="entry name" value="T3SS_YcgR_PilZN"/>
</dbReference>
<dbReference type="Gene3D" id="2.30.110.10">
    <property type="entry name" value="Electron Transport, Fmn-binding Protein, Chain A"/>
    <property type="match status" value="1"/>
</dbReference>
<dbReference type="InterPro" id="IPR009875">
    <property type="entry name" value="PilZ_domain"/>
</dbReference>
<reference evidence="6 7" key="1">
    <citation type="submission" date="2017-11" db="EMBL/GenBank/DDBJ databases">
        <title>Complete genome sequence of Herbaspirillum rubrisubalbicans DSM 11543.</title>
        <authorList>
            <person name="Chen M."/>
            <person name="An Q."/>
        </authorList>
    </citation>
    <scope>NUCLEOTIDE SEQUENCE [LARGE SCALE GENOMIC DNA]</scope>
    <source>
        <strain evidence="6 7">DSM 11543</strain>
    </source>
</reference>
<dbReference type="SUPFAM" id="SSF141371">
    <property type="entry name" value="PilZ domain-like"/>
    <property type="match status" value="2"/>
</dbReference>
<evidence type="ECO:0000313" key="7">
    <source>
        <dbReference type="Proteomes" id="UP000269199"/>
    </source>
</evidence>
<name>A0AAD0UAF4_9BURK</name>
<evidence type="ECO:0000256" key="2">
    <source>
        <dbReference type="ARBA" id="ARBA00022741"/>
    </source>
</evidence>
<organism evidence="6 7">
    <name type="scientific">Herbaspirillum rubrisubalbicans</name>
    <dbReference type="NCBI Taxonomy" id="80842"/>
    <lineage>
        <taxon>Bacteria</taxon>
        <taxon>Pseudomonadati</taxon>
        <taxon>Pseudomonadota</taxon>
        <taxon>Betaproteobacteria</taxon>
        <taxon>Burkholderiales</taxon>
        <taxon>Oxalobacteraceae</taxon>
        <taxon>Herbaspirillum</taxon>
    </lineage>
</organism>
<keyword evidence="1" id="KW-0973">c-di-GMP</keyword>
<dbReference type="Gene3D" id="2.40.10.220">
    <property type="entry name" value="predicted glycosyltransferase like domains"/>
    <property type="match status" value="1"/>
</dbReference>
<sequence length="315" mass="34443">MADHTSLVPVRSSELSLGKPAPWHIYNEAGKLLLARGTMIDTPDQLAGLIENGLYRNARWIAEPDTESVPLPQARDVLRKKHGGKKPHKPKPALRGQASVIPLDDVRWQIGDTVWLQLADDAAQRHAVTLVGCLSNRSILVSAPQKEGKQIFLREGQAFVVRALTGRRAYAFASQLLKYQHSPFVYLHLSAPREVRSTVIRQATRVPVGAEGYLEVDGSTPLPASVIDLSLAGASLVATSLKGRVEAKKGVSGTLRFIASVADQQLPLELPVVLRAVESLGEADFHQYGVEFAPLTVRDKLVLSAYVYQELTLQE</sequence>
<proteinExistence type="predicted"/>
<feature type="domain" description="Type III secretion system flagellar brake protein YcgR PilZN" evidence="5">
    <location>
        <begin position="109"/>
        <end position="192"/>
    </location>
</feature>
<dbReference type="RefSeq" id="WP_061788946.1">
    <property type="nucleotide sequence ID" value="NZ_CP024996.1"/>
</dbReference>
<evidence type="ECO:0000259" key="4">
    <source>
        <dbReference type="Pfam" id="PF07238"/>
    </source>
</evidence>
<dbReference type="GO" id="GO:0035438">
    <property type="term" value="F:cyclic-di-GMP binding"/>
    <property type="evidence" value="ECO:0007669"/>
    <property type="project" value="InterPro"/>
</dbReference>
<evidence type="ECO:0000313" key="6">
    <source>
        <dbReference type="EMBL" id="AYR25186.1"/>
    </source>
</evidence>
<accession>A0AAD0UAF4</accession>
<gene>
    <name evidence="6" type="ORF">RC54_15770</name>
</gene>
<feature type="domain" description="PilZ" evidence="4">
    <location>
        <begin position="201"/>
        <end position="309"/>
    </location>
</feature>
<keyword evidence="6" id="KW-0969">Cilium</keyword>
<dbReference type="Proteomes" id="UP000269199">
    <property type="component" value="Chromosome"/>
</dbReference>
<keyword evidence="6" id="KW-0282">Flagellum</keyword>
<keyword evidence="2" id="KW-0547">Nucleotide-binding</keyword>
<dbReference type="Pfam" id="PF07238">
    <property type="entry name" value="PilZ"/>
    <property type="match status" value="1"/>
</dbReference>
<dbReference type="Pfam" id="PF12945">
    <property type="entry name" value="PilZNR"/>
    <property type="match status" value="1"/>
</dbReference>
<evidence type="ECO:0000256" key="3">
    <source>
        <dbReference type="ARBA" id="ARBA00023143"/>
    </source>
</evidence>
<keyword evidence="6" id="KW-0966">Cell projection</keyword>
<dbReference type="AlphaFoldDB" id="A0AAD0UAF4"/>
<dbReference type="InterPro" id="IPR012349">
    <property type="entry name" value="Split_barrel_FMN-bd"/>
</dbReference>
<dbReference type="EMBL" id="CP024996">
    <property type="protein sequence ID" value="AYR25186.1"/>
    <property type="molecule type" value="Genomic_DNA"/>
</dbReference>
<keyword evidence="3" id="KW-0975">Bacterial flagellum</keyword>
<protein>
    <submittedName>
        <fullName evidence="6">Flagellar brake protein</fullName>
    </submittedName>
</protein>
<evidence type="ECO:0000256" key="1">
    <source>
        <dbReference type="ARBA" id="ARBA00022636"/>
    </source>
</evidence>
<evidence type="ECO:0000259" key="5">
    <source>
        <dbReference type="Pfam" id="PF12945"/>
    </source>
</evidence>